<proteinExistence type="predicted"/>
<dbReference type="Pfam" id="PF16702">
    <property type="entry name" value="DUF5063"/>
    <property type="match status" value="1"/>
</dbReference>
<sequence>MGIYRDIKKGLILYEQGHSMEAIWEWKFGFEVHWGEHATSAIRALHSFNYQLGGDIIEIGE</sequence>
<evidence type="ECO:0000313" key="1">
    <source>
        <dbReference type="EMBL" id="MDQ0427430.1"/>
    </source>
</evidence>
<reference evidence="1 2" key="1">
    <citation type="submission" date="2023-07" db="EMBL/GenBank/DDBJ databases">
        <title>Genomic Encyclopedia of Type Strains, Phase IV (KMG-IV): sequencing the most valuable type-strain genomes for metagenomic binning, comparative biology and taxonomic classification.</title>
        <authorList>
            <person name="Goeker M."/>
        </authorList>
    </citation>
    <scope>NUCLEOTIDE SEQUENCE [LARGE SCALE GENOMIC DNA]</scope>
    <source>
        <strain evidence="1 2">DSM 16419</strain>
    </source>
</reference>
<dbReference type="InterPro" id="IPR038312">
    <property type="entry name" value="DUF5063_sf"/>
</dbReference>
<dbReference type="InterPro" id="IPR032025">
    <property type="entry name" value="DUF5063"/>
</dbReference>
<dbReference type="Proteomes" id="UP001241988">
    <property type="component" value="Unassembled WGS sequence"/>
</dbReference>
<accession>A0ABU0GPZ7</accession>
<organism evidence="1 2">
    <name type="scientific">Planomicrobium stackebrandtii</name>
    <dbReference type="NCBI Taxonomy" id="253160"/>
    <lineage>
        <taxon>Bacteria</taxon>
        <taxon>Bacillati</taxon>
        <taxon>Bacillota</taxon>
        <taxon>Bacilli</taxon>
        <taxon>Bacillales</taxon>
        <taxon>Caryophanaceae</taxon>
        <taxon>Planomicrobium</taxon>
    </lineage>
</organism>
<name>A0ABU0GPZ7_9BACL</name>
<protein>
    <submittedName>
        <fullName evidence="1">Uncharacterized protein</fullName>
    </submittedName>
</protein>
<dbReference type="Gene3D" id="1.20.120.1550">
    <property type="entry name" value="Protein of unknown function DUF5063"/>
    <property type="match status" value="1"/>
</dbReference>
<keyword evidence="2" id="KW-1185">Reference proteome</keyword>
<gene>
    <name evidence="1" type="ORF">QOZ98_000255</name>
</gene>
<evidence type="ECO:0000313" key="2">
    <source>
        <dbReference type="Proteomes" id="UP001241988"/>
    </source>
</evidence>
<dbReference type="EMBL" id="JAUSWB010000001">
    <property type="protein sequence ID" value="MDQ0427430.1"/>
    <property type="molecule type" value="Genomic_DNA"/>
</dbReference>
<comment type="caution">
    <text evidence="1">The sequence shown here is derived from an EMBL/GenBank/DDBJ whole genome shotgun (WGS) entry which is preliminary data.</text>
</comment>